<organism evidence="1 2">
    <name type="scientific">Irpex rosettiformis</name>
    <dbReference type="NCBI Taxonomy" id="378272"/>
    <lineage>
        <taxon>Eukaryota</taxon>
        <taxon>Fungi</taxon>
        <taxon>Dikarya</taxon>
        <taxon>Basidiomycota</taxon>
        <taxon>Agaricomycotina</taxon>
        <taxon>Agaricomycetes</taxon>
        <taxon>Polyporales</taxon>
        <taxon>Irpicaceae</taxon>
        <taxon>Irpex</taxon>
    </lineage>
</organism>
<name>A0ACB8UFR3_9APHY</name>
<keyword evidence="2" id="KW-1185">Reference proteome</keyword>
<sequence>MTSTTPEYADVEKGSATTLSHQPHSEIPAEKTTTTPHDPHEVFLSPEEDPKVLPLWRRWLAASIVILGAICVTGSSSIAATVETGVSEYLHVSNEVSTLSVTLFVLGMGVGPMVIGPLAGILGQRVIYIFSFVFLFAFNFPVEFSHSLAVHLVFRFLGGLAGSAFLSLGGATISDLFNDEEVGTPMAAFTIGTFVGPVITPVWGGFVYQRAGWRWAYHVFTIWEFVQTLLLIIGVPETNVQVIVRRKAVRLRKTSGDNRYYAAVEREDRGSVFKDIGTRALKIVELTFYDRMILLLDIWCSLVLGILYLVFQVFPIIFAGKHHFDSEQVGLAFIGVLVGLAIAMASQYWWNKFRRHIAEKYTCDAPPEVWLTMGKLGGILVPISLYCLAFTTYAHVHRIAPIISTIPFGTGMCYIFTSTFTYLTVAYRHLAAEALTSNAVMRTLFAGAFPLFSTAMYNRLGTDGATALLAGLMTVMAPLPFVFARVGERLRAKSAYAYKSSPTPLTDS</sequence>
<dbReference type="Proteomes" id="UP001055072">
    <property type="component" value="Unassembled WGS sequence"/>
</dbReference>
<reference evidence="1" key="1">
    <citation type="journal article" date="2021" name="Environ. Microbiol.">
        <title>Gene family expansions and transcriptome signatures uncover fungal adaptations to wood decay.</title>
        <authorList>
            <person name="Hage H."/>
            <person name="Miyauchi S."/>
            <person name="Viragh M."/>
            <person name="Drula E."/>
            <person name="Min B."/>
            <person name="Chaduli D."/>
            <person name="Navarro D."/>
            <person name="Favel A."/>
            <person name="Norest M."/>
            <person name="Lesage-Meessen L."/>
            <person name="Balint B."/>
            <person name="Merenyi Z."/>
            <person name="de Eugenio L."/>
            <person name="Morin E."/>
            <person name="Martinez A.T."/>
            <person name="Baldrian P."/>
            <person name="Stursova M."/>
            <person name="Martinez M.J."/>
            <person name="Novotny C."/>
            <person name="Magnuson J.K."/>
            <person name="Spatafora J.W."/>
            <person name="Maurice S."/>
            <person name="Pangilinan J."/>
            <person name="Andreopoulos W."/>
            <person name="LaButti K."/>
            <person name="Hundley H."/>
            <person name="Na H."/>
            <person name="Kuo A."/>
            <person name="Barry K."/>
            <person name="Lipzen A."/>
            <person name="Henrissat B."/>
            <person name="Riley R."/>
            <person name="Ahrendt S."/>
            <person name="Nagy L.G."/>
            <person name="Grigoriev I.V."/>
            <person name="Martin F."/>
            <person name="Rosso M.N."/>
        </authorList>
    </citation>
    <scope>NUCLEOTIDE SEQUENCE</scope>
    <source>
        <strain evidence="1">CBS 384.51</strain>
    </source>
</reference>
<accession>A0ACB8UFR3</accession>
<evidence type="ECO:0000313" key="1">
    <source>
        <dbReference type="EMBL" id="KAI0093177.1"/>
    </source>
</evidence>
<proteinExistence type="predicted"/>
<evidence type="ECO:0000313" key="2">
    <source>
        <dbReference type="Proteomes" id="UP001055072"/>
    </source>
</evidence>
<comment type="caution">
    <text evidence="1">The sequence shown here is derived from an EMBL/GenBank/DDBJ whole genome shotgun (WGS) entry which is preliminary data.</text>
</comment>
<gene>
    <name evidence="1" type="ORF">BDY19DRAFT_412864</name>
</gene>
<protein>
    <submittedName>
        <fullName evidence="1">Major facilitator superfamily domain-containing protein</fullName>
    </submittedName>
</protein>
<dbReference type="EMBL" id="MU274902">
    <property type="protein sequence ID" value="KAI0093177.1"/>
    <property type="molecule type" value="Genomic_DNA"/>
</dbReference>